<organism evidence="4 5">
    <name type="scientific">Exocentrus adspersus</name>
    <dbReference type="NCBI Taxonomy" id="1586481"/>
    <lineage>
        <taxon>Eukaryota</taxon>
        <taxon>Metazoa</taxon>
        <taxon>Ecdysozoa</taxon>
        <taxon>Arthropoda</taxon>
        <taxon>Hexapoda</taxon>
        <taxon>Insecta</taxon>
        <taxon>Pterygota</taxon>
        <taxon>Neoptera</taxon>
        <taxon>Endopterygota</taxon>
        <taxon>Coleoptera</taxon>
        <taxon>Polyphaga</taxon>
        <taxon>Cucujiformia</taxon>
        <taxon>Chrysomeloidea</taxon>
        <taxon>Cerambycidae</taxon>
        <taxon>Lamiinae</taxon>
        <taxon>Acanthocinini</taxon>
        <taxon>Exocentrus</taxon>
    </lineage>
</organism>
<keyword evidence="5" id="KW-1185">Reference proteome</keyword>
<evidence type="ECO:0000313" key="5">
    <source>
        <dbReference type="Proteomes" id="UP001159042"/>
    </source>
</evidence>
<proteinExistence type="inferred from homology"/>
<comment type="caution">
    <text evidence="4">The sequence shown here is derived from an EMBL/GenBank/DDBJ whole genome shotgun (WGS) entry which is preliminary data.</text>
</comment>
<dbReference type="GO" id="GO:0005758">
    <property type="term" value="C:mitochondrial intermembrane space"/>
    <property type="evidence" value="ECO:0007669"/>
    <property type="project" value="InterPro"/>
</dbReference>
<evidence type="ECO:0000256" key="1">
    <source>
        <dbReference type="ARBA" id="ARBA00024204"/>
    </source>
</evidence>
<evidence type="ECO:0000256" key="2">
    <source>
        <dbReference type="ARBA" id="ARBA00024228"/>
    </source>
</evidence>
<gene>
    <name evidence="4" type="ORF">NQ315_012614</name>
</gene>
<dbReference type="AlphaFoldDB" id="A0AAV8VSC3"/>
<accession>A0AAV8VSC3</accession>
<dbReference type="PANTHER" id="PTHR31905:SF2">
    <property type="entry name" value="PROTEIN MIX23"/>
    <property type="match status" value="1"/>
</dbReference>
<dbReference type="Proteomes" id="UP001159042">
    <property type="component" value="Unassembled WGS sequence"/>
</dbReference>
<comment type="similarity">
    <text evidence="1">Belongs to the MIX23 family.</text>
</comment>
<dbReference type="Pfam" id="PF09774">
    <property type="entry name" value="MIX23"/>
    <property type="match status" value="1"/>
</dbReference>
<evidence type="ECO:0000313" key="4">
    <source>
        <dbReference type="EMBL" id="KAJ8917124.1"/>
    </source>
</evidence>
<evidence type="ECO:0000256" key="3">
    <source>
        <dbReference type="ARBA" id="ARBA00030733"/>
    </source>
</evidence>
<name>A0AAV8VSC3_9CUCU</name>
<dbReference type="PANTHER" id="PTHR31905">
    <property type="entry name" value="COILED-COIL DOMAIN-CONTAINING PROTEIN 58"/>
    <property type="match status" value="1"/>
</dbReference>
<reference evidence="4 5" key="1">
    <citation type="journal article" date="2023" name="Insect Mol. Biol.">
        <title>Genome sequencing provides insights into the evolution of gene families encoding plant cell wall-degrading enzymes in longhorned beetles.</title>
        <authorList>
            <person name="Shin N.R."/>
            <person name="Okamura Y."/>
            <person name="Kirsch R."/>
            <person name="Pauchet Y."/>
        </authorList>
    </citation>
    <scope>NUCLEOTIDE SEQUENCE [LARGE SCALE GENOMIC DNA]</scope>
    <source>
        <strain evidence="4">EAD_L_NR</strain>
    </source>
</reference>
<protein>
    <recommendedName>
        <fullName evidence="2">Protein MIX23</fullName>
    </recommendedName>
    <alternativeName>
        <fullName evidence="3">Coiled-coil domain-containing protein 58</fullName>
    </alternativeName>
</protein>
<dbReference type="EMBL" id="JANEYG010000035">
    <property type="protein sequence ID" value="KAJ8917124.1"/>
    <property type="molecule type" value="Genomic_DNA"/>
</dbReference>
<dbReference type="InterPro" id="IPR019171">
    <property type="entry name" value="MIX23"/>
</dbReference>
<sequence>MPAAIMECADFSEFQETLKNMRKTDDIIVNTINSVIPTDSFHPDSLAACKNLHEQLDEGNIKREKHIKNCISFTADKVKRLREQREANADDFLLKKELRAEQTKLRMLQVELTVEDLIKQRTAKVFNERCRKFYKAL</sequence>